<dbReference type="Proteomes" id="UP000244898">
    <property type="component" value="Unassembled WGS sequence"/>
</dbReference>
<evidence type="ECO:0000313" key="1">
    <source>
        <dbReference type="EMBL" id="SPJ26822.1"/>
    </source>
</evidence>
<protein>
    <recommendedName>
        <fullName evidence="3">DUF2459 domain-containing protein</fullName>
    </recommendedName>
</protein>
<dbReference type="Pfam" id="PF09601">
    <property type="entry name" value="DUF2459"/>
    <property type="match status" value="1"/>
</dbReference>
<gene>
    <name evidence="1" type="ORF">TRM7615_00291</name>
</gene>
<dbReference type="InterPro" id="IPR011727">
    <property type="entry name" value="CHP02117"/>
</dbReference>
<evidence type="ECO:0000313" key="2">
    <source>
        <dbReference type="Proteomes" id="UP000244898"/>
    </source>
</evidence>
<dbReference type="AlphaFoldDB" id="A0A2R8C331"/>
<sequence>MRRAGFWLVLIVFGGPLLYALVATLGALTSLSDGQVDATGDTEVLLISGPIHYDFLLPLNEATLDRFSELETHGLPLKHPNARWLLLGWGARDFYTTTGSYSDVSLRAVLRGVFGDKAVIRTDVLGELHPDANPLHFVMNAAQYNQLLHAMNNTIERRSDGSLAVLDTPGFTDTDRFFAAKGNFNLFATCNT</sequence>
<dbReference type="RefSeq" id="WP_165821338.1">
    <property type="nucleotide sequence ID" value="NZ_ONZG01000001.1"/>
</dbReference>
<reference evidence="2" key="1">
    <citation type="submission" date="2018-03" db="EMBL/GenBank/DDBJ databases">
        <authorList>
            <person name="Rodrigo-Torres L."/>
            <person name="Arahal R. D."/>
            <person name="Lucena T."/>
        </authorList>
    </citation>
    <scope>NUCLEOTIDE SEQUENCE [LARGE SCALE GENOMIC DNA]</scope>
    <source>
        <strain evidence="2">CECT 7615</strain>
    </source>
</reference>
<accession>A0A2R8C331</accession>
<organism evidence="1 2">
    <name type="scientific">Falsiruegeria mediterranea M17</name>
    <dbReference type="NCBI Taxonomy" id="1200281"/>
    <lineage>
        <taxon>Bacteria</taxon>
        <taxon>Pseudomonadati</taxon>
        <taxon>Pseudomonadota</taxon>
        <taxon>Alphaproteobacteria</taxon>
        <taxon>Rhodobacterales</taxon>
        <taxon>Roseobacteraceae</taxon>
        <taxon>Falsiruegeria</taxon>
    </lineage>
</organism>
<evidence type="ECO:0008006" key="3">
    <source>
        <dbReference type="Google" id="ProtNLM"/>
    </source>
</evidence>
<dbReference type="EMBL" id="ONZG01000001">
    <property type="protein sequence ID" value="SPJ26822.1"/>
    <property type="molecule type" value="Genomic_DNA"/>
</dbReference>
<keyword evidence="2" id="KW-1185">Reference proteome</keyword>
<proteinExistence type="predicted"/>
<name>A0A2R8C331_9RHOB</name>